<keyword evidence="3" id="KW-1185">Reference proteome</keyword>
<comment type="caution">
    <text evidence="2">The sequence shown here is derived from an EMBL/GenBank/DDBJ whole genome shotgun (WGS) entry which is preliminary data.</text>
</comment>
<evidence type="ECO:0000313" key="2">
    <source>
        <dbReference type="EMBL" id="KAK8029026.1"/>
    </source>
</evidence>
<dbReference type="Proteomes" id="UP001396898">
    <property type="component" value="Unassembled WGS sequence"/>
</dbReference>
<organism evidence="2 3">
    <name type="scientific">Apiospora marii</name>
    <dbReference type="NCBI Taxonomy" id="335849"/>
    <lineage>
        <taxon>Eukaryota</taxon>
        <taxon>Fungi</taxon>
        <taxon>Dikarya</taxon>
        <taxon>Ascomycota</taxon>
        <taxon>Pezizomycotina</taxon>
        <taxon>Sordariomycetes</taxon>
        <taxon>Xylariomycetidae</taxon>
        <taxon>Amphisphaeriales</taxon>
        <taxon>Apiosporaceae</taxon>
        <taxon>Apiospora</taxon>
    </lineage>
</organism>
<gene>
    <name evidence="2" type="ORF">PG991_006082</name>
</gene>
<accession>A0ABR1SBA8</accession>
<dbReference type="EMBL" id="JAQQWI010000007">
    <property type="protein sequence ID" value="KAK8029026.1"/>
    <property type="molecule type" value="Genomic_DNA"/>
</dbReference>
<proteinExistence type="predicted"/>
<name>A0ABR1SBA8_9PEZI</name>
<evidence type="ECO:0000256" key="1">
    <source>
        <dbReference type="SAM" id="MobiDB-lite"/>
    </source>
</evidence>
<feature type="compositionally biased region" description="Basic and acidic residues" evidence="1">
    <location>
        <begin position="1"/>
        <end position="53"/>
    </location>
</feature>
<reference evidence="2 3" key="1">
    <citation type="submission" date="2023-01" db="EMBL/GenBank/DDBJ databases">
        <title>Analysis of 21 Apiospora genomes using comparative genomics revels a genus with tremendous synthesis potential of carbohydrate active enzymes and secondary metabolites.</title>
        <authorList>
            <person name="Sorensen T."/>
        </authorList>
    </citation>
    <scope>NUCLEOTIDE SEQUENCE [LARGE SCALE GENOMIC DNA]</scope>
    <source>
        <strain evidence="2 3">CBS 20057</strain>
    </source>
</reference>
<feature type="region of interest" description="Disordered" evidence="1">
    <location>
        <begin position="1"/>
        <end position="70"/>
    </location>
</feature>
<sequence>MPRDGSGRSHNAVEEDPAFGHDIAHGVGKDPKGDKVARADKTAPMPEPEKGEAIEGMNAAGAKLEGKHQG</sequence>
<protein>
    <submittedName>
        <fullName evidence="2">Uncharacterized protein</fullName>
    </submittedName>
</protein>
<evidence type="ECO:0000313" key="3">
    <source>
        <dbReference type="Proteomes" id="UP001396898"/>
    </source>
</evidence>